<dbReference type="InParanoid" id="A0A409WEI4"/>
<dbReference type="EMBL" id="NHTK01005516">
    <property type="protein sequence ID" value="PPQ76925.1"/>
    <property type="molecule type" value="Genomic_DNA"/>
</dbReference>
<dbReference type="OrthoDB" id="3122428at2759"/>
<keyword evidence="2" id="KW-1185">Reference proteome</keyword>
<gene>
    <name evidence="1" type="ORF">CVT24_008904</name>
</gene>
<organism evidence="1 2">
    <name type="scientific">Panaeolus cyanescens</name>
    <dbReference type="NCBI Taxonomy" id="181874"/>
    <lineage>
        <taxon>Eukaryota</taxon>
        <taxon>Fungi</taxon>
        <taxon>Dikarya</taxon>
        <taxon>Basidiomycota</taxon>
        <taxon>Agaricomycotina</taxon>
        <taxon>Agaricomycetes</taxon>
        <taxon>Agaricomycetidae</taxon>
        <taxon>Agaricales</taxon>
        <taxon>Agaricineae</taxon>
        <taxon>Galeropsidaceae</taxon>
        <taxon>Panaeolus</taxon>
    </lineage>
</organism>
<comment type="caution">
    <text evidence="1">The sequence shown here is derived from an EMBL/GenBank/DDBJ whole genome shotgun (WGS) entry which is preliminary data.</text>
</comment>
<protein>
    <submittedName>
        <fullName evidence="1">Uncharacterized protein</fullName>
    </submittedName>
</protein>
<reference evidence="1 2" key="1">
    <citation type="journal article" date="2018" name="Evol. Lett.">
        <title>Horizontal gene cluster transfer increased hallucinogenic mushroom diversity.</title>
        <authorList>
            <person name="Reynolds H.T."/>
            <person name="Vijayakumar V."/>
            <person name="Gluck-Thaler E."/>
            <person name="Korotkin H.B."/>
            <person name="Matheny P.B."/>
            <person name="Slot J.C."/>
        </authorList>
    </citation>
    <scope>NUCLEOTIDE SEQUENCE [LARGE SCALE GENOMIC DNA]</scope>
    <source>
        <strain evidence="1 2">2629</strain>
    </source>
</reference>
<accession>A0A409WEI4</accession>
<dbReference type="AlphaFoldDB" id="A0A409WEI4"/>
<dbReference type="Proteomes" id="UP000284842">
    <property type="component" value="Unassembled WGS sequence"/>
</dbReference>
<evidence type="ECO:0000313" key="1">
    <source>
        <dbReference type="EMBL" id="PPQ76925.1"/>
    </source>
</evidence>
<evidence type="ECO:0000313" key="2">
    <source>
        <dbReference type="Proteomes" id="UP000284842"/>
    </source>
</evidence>
<name>A0A409WEI4_9AGAR</name>
<proteinExistence type="predicted"/>
<sequence>MWDTNAICTDTSLKRAEAHFTQLHDVIWKDEIEWGTRIAKFQNTQESSIEIVTLLGGWNSLLASPFNIYGNRQLALSVFGELLDRILNAQRQRNTIIDDRIQLLTNPNSELESILILSLNDVDEQLAGYLKQMNPMSYHDVPSAFHAALHSIAFRHLLDITRASQKFLRATESTLAQLPYSPSNKSRRTELNTMLNIANADFQRDYFALRDFGDPPSKLQDALTTLIPSLSDRVKLEAWYTRHRFQRLLKGD</sequence>